<sequence>MTGPLSTGTYQQSVERGMQRSFAILVVLLLISGTGSVLSPAAGAPAPVVVMSIVFAGFLLVIAVRSWQARLTAHDGTVASIVATANTLAYLVLGQEALPMATRSNSLVVATLLVAGFHQRRRAWLICSGLAAVHFWVSLSVDGPMGAVESLWPLIAAPVAAAVVTRVLRSASLRADQSEQALQAAKVRAADAVARRAAHRHFQRTLHDDVASALRAVATTGLDIAEVRQACSVAVTRATESPAEPADGTAELWAGLADLPIPAGTQRVMARGDAIRIPADVAKAVVAAARQALANVERHARAKTVTISVEGDEKGFVVRVRDDGIGFRPQDVKQTSVGLRDSVNQRLADVGGMAEVDTAPGKGTTIALRWAPTAAGLPASDVDRHLRRGLRAALDDIRPPLAAVCLPYLLSMVIPVVRHLHATPLMPWVAGWYGSLIVGTTLLILAAHRPVIRWAAPLAAVWTVAGAVWALQVIPADSLTNYASWPIGAIGPMLVVLVTVQPPWIAVGALLIQEIVLNAMVVDGSFVVESYLDVLPAAVSSLLCLAMGFVIISTIARLGDVVLAANAGRTRIAVTAAARDGRMSLHARRIADIGQEILPFLRGIATGGPIDDAVRERARLLEWTARDELHIPGVLDLPARKRLENARRAGCVVTIQADTDTFNPPQAVRTLLDSALSTESAPQEVILSLHPAGDEVLISLVCLPGDAVRSAVLRAALPASAKVDDDDADATCVELSVPAE</sequence>
<evidence type="ECO:0000256" key="3">
    <source>
        <dbReference type="ARBA" id="ARBA00023012"/>
    </source>
</evidence>
<keyword evidence="4" id="KW-1133">Transmembrane helix</keyword>
<evidence type="ECO:0000313" key="6">
    <source>
        <dbReference type="EMBL" id="MBP2324854.1"/>
    </source>
</evidence>
<protein>
    <submittedName>
        <fullName evidence="6">Signal transduction histidine kinase</fullName>
    </submittedName>
</protein>
<feature type="domain" description="Histidine kinase/HSP90-like ATPase" evidence="5">
    <location>
        <begin position="280"/>
        <end position="374"/>
    </location>
</feature>
<dbReference type="SUPFAM" id="SSF55874">
    <property type="entry name" value="ATPase domain of HSP90 chaperone/DNA topoisomerase II/histidine kinase"/>
    <property type="match status" value="1"/>
</dbReference>
<dbReference type="SMART" id="SM00387">
    <property type="entry name" value="HATPase_c"/>
    <property type="match status" value="1"/>
</dbReference>
<keyword evidence="3" id="KW-0902">Two-component regulatory system</keyword>
<reference evidence="6 7" key="1">
    <citation type="submission" date="2021-03" db="EMBL/GenBank/DDBJ databases">
        <title>Sequencing the genomes of 1000 actinobacteria strains.</title>
        <authorList>
            <person name="Klenk H.-P."/>
        </authorList>
    </citation>
    <scope>NUCLEOTIDE SEQUENCE [LARGE SCALE GENOMIC DNA]</scope>
    <source>
        <strain evidence="6 7">DSM 46670</strain>
    </source>
</reference>
<dbReference type="InterPro" id="IPR036890">
    <property type="entry name" value="HATPase_C_sf"/>
</dbReference>
<feature type="transmembrane region" description="Helical" evidence="4">
    <location>
        <begin position="123"/>
        <end position="139"/>
    </location>
</feature>
<dbReference type="CDD" id="cd16917">
    <property type="entry name" value="HATPase_UhpB-NarQ-NarX-like"/>
    <property type="match status" value="1"/>
</dbReference>
<keyword evidence="2 6" id="KW-0418">Kinase</keyword>
<keyword evidence="1" id="KW-0808">Transferase</keyword>
<feature type="transmembrane region" description="Helical" evidence="4">
    <location>
        <begin position="44"/>
        <end position="64"/>
    </location>
</feature>
<evidence type="ECO:0000256" key="2">
    <source>
        <dbReference type="ARBA" id="ARBA00022777"/>
    </source>
</evidence>
<feature type="transmembrane region" description="Helical" evidence="4">
    <location>
        <begin position="429"/>
        <end position="447"/>
    </location>
</feature>
<evidence type="ECO:0000256" key="4">
    <source>
        <dbReference type="SAM" id="Phobius"/>
    </source>
</evidence>
<organism evidence="6 7">
    <name type="scientific">Kibdelosporangium banguiense</name>
    <dbReference type="NCBI Taxonomy" id="1365924"/>
    <lineage>
        <taxon>Bacteria</taxon>
        <taxon>Bacillati</taxon>
        <taxon>Actinomycetota</taxon>
        <taxon>Actinomycetes</taxon>
        <taxon>Pseudonocardiales</taxon>
        <taxon>Pseudonocardiaceae</taxon>
        <taxon>Kibdelosporangium</taxon>
    </lineage>
</organism>
<evidence type="ECO:0000256" key="1">
    <source>
        <dbReference type="ARBA" id="ARBA00022679"/>
    </source>
</evidence>
<feature type="transmembrane region" description="Helical" evidence="4">
    <location>
        <begin position="397"/>
        <end position="417"/>
    </location>
</feature>
<dbReference type="InterPro" id="IPR003594">
    <property type="entry name" value="HATPase_dom"/>
</dbReference>
<dbReference type="Pfam" id="PF02518">
    <property type="entry name" value="HATPase_c"/>
    <property type="match status" value="1"/>
</dbReference>
<evidence type="ECO:0000259" key="5">
    <source>
        <dbReference type="SMART" id="SM00387"/>
    </source>
</evidence>
<feature type="transmembrane region" description="Helical" evidence="4">
    <location>
        <begin position="151"/>
        <end position="168"/>
    </location>
</feature>
<dbReference type="EMBL" id="JAGINW010000001">
    <property type="protein sequence ID" value="MBP2324854.1"/>
    <property type="molecule type" value="Genomic_DNA"/>
</dbReference>
<dbReference type="PANTHER" id="PTHR24421">
    <property type="entry name" value="NITRATE/NITRITE SENSOR PROTEIN NARX-RELATED"/>
    <property type="match status" value="1"/>
</dbReference>
<dbReference type="PANTHER" id="PTHR24421:SF61">
    <property type="entry name" value="OXYGEN SENSOR HISTIDINE KINASE NREB"/>
    <property type="match status" value="1"/>
</dbReference>
<feature type="transmembrane region" description="Helical" evidence="4">
    <location>
        <begin position="21"/>
        <end position="38"/>
    </location>
</feature>
<proteinExistence type="predicted"/>
<dbReference type="GO" id="GO:0016301">
    <property type="term" value="F:kinase activity"/>
    <property type="evidence" value="ECO:0007669"/>
    <property type="project" value="UniProtKB-KW"/>
</dbReference>
<keyword evidence="4" id="KW-0812">Transmembrane</keyword>
<feature type="transmembrane region" description="Helical" evidence="4">
    <location>
        <begin position="454"/>
        <end position="476"/>
    </location>
</feature>
<keyword evidence="7" id="KW-1185">Reference proteome</keyword>
<accession>A0ABS4TKK1</accession>
<dbReference type="InterPro" id="IPR050482">
    <property type="entry name" value="Sensor_HK_TwoCompSys"/>
</dbReference>
<name>A0ABS4TKK1_9PSEU</name>
<dbReference type="Gene3D" id="3.30.565.10">
    <property type="entry name" value="Histidine kinase-like ATPase, C-terminal domain"/>
    <property type="match status" value="1"/>
</dbReference>
<dbReference type="RefSeq" id="WP_209642126.1">
    <property type="nucleotide sequence ID" value="NZ_JAGINW010000001.1"/>
</dbReference>
<feature type="transmembrane region" description="Helical" evidence="4">
    <location>
        <begin position="534"/>
        <end position="556"/>
    </location>
</feature>
<dbReference type="Proteomes" id="UP001519332">
    <property type="component" value="Unassembled WGS sequence"/>
</dbReference>
<comment type="caution">
    <text evidence="6">The sequence shown here is derived from an EMBL/GenBank/DDBJ whole genome shotgun (WGS) entry which is preliminary data.</text>
</comment>
<evidence type="ECO:0000313" key="7">
    <source>
        <dbReference type="Proteomes" id="UP001519332"/>
    </source>
</evidence>
<gene>
    <name evidence="6" type="ORF">JOF56_005239</name>
</gene>
<keyword evidence="4" id="KW-0472">Membrane</keyword>